<dbReference type="Gene3D" id="3.20.20.100">
    <property type="entry name" value="NADP-dependent oxidoreductase domain"/>
    <property type="match status" value="1"/>
</dbReference>
<dbReference type="GO" id="GO:0005829">
    <property type="term" value="C:cytosol"/>
    <property type="evidence" value="ECO:0007669"/>
    <property type="project" value="TreeGrafter"/>
</dbReference>
<dbReference type="SUPFAM" id="SSF51430">
    <property type="entry name" value="NAD(P)-linked oxidoreductase"/>
    <property type="match status" value="1"/>
</dbReference>
<dbReference type="CDD" id="cd19099">
    <property type="entry name" value="AKR_unchar"/>
    <property type="match status" value="1"/>
</dbReference>
<dbReference type="GO" id="GO:0016491">
    <property type="term" value="F:oxidoreductase activity"/>
    <property type="evidence" value="ECO:0007669"/>
    <property type="project" value="InterPro"/>
</dbReference>
<feature type="domain" description="NADP-dependent oxidoreductase" evidence="1">
    <location>
        <begin position="34"/>
        <end position="201"/>
    </location>
</feature>
<accession>A0A5N5UKI6</accession>
<dbReference type="InterPro" id="IPR023210">
    <property type="entry name" value="NADP_OxRdtase_dom"/>
</dbReference>
<evidence type="ECO:0000313" key="4">
    <source>
        <dbReference type="Proteomes" id="UP000326207"/>
    </source>
</evidence>
<evidence type="ECO:0000313" key="3">
    <source>
        <dbReference type="EMBL" id="KAB7519322.1"/>
    </source>
</evidence>
<proteinExistence type="predicted"/>
<reference evidence="4 5" key="1">
    <citation type="submission" date="2019-10" db="EMBL/GenBank/DDBJ databases">
        <title>Unraveling microbial dark matter from salterns through culturing: the case of the genus Halosegnis.</title>
        <authorList>
            <person name="Duran-Viseras A."/>
            <person name="Andrei A.-S."/>
            <person name="Vera-Gargallo B."/>
            <person name="Ghai R."/>
            <person name="Sanchez-Porro C."/>
            <person name="Ventosa A."/>
        </authorList>
    </citation>
    <scope>NUCLEOTIDE SEQUENCE [LARGE SCALE GENOMIC DNA]</scope>
    <source>
        <strain evidence="2 5">F18-79</strain>
        <strain evidence="3 4">F19-13</strain>
    </source>
</reference>
<organism evidence="2 5">
    <name type="scientific">Halosegnis rubeus</name>
    <dbReference type="NCBI Taxonomy" id="2212850"/>
    <lineage>
        <taxon>Archaea</taxon>
        <taxon>Methanobacteriati</taxon>
        <taxon>Methanobacteriota</taxon>
        <taxon>Stenosarchaea group</taxon>
        <taxon>Halobacteria</taxon>
        <taxon>Halobacteriales</taxon>
        <taxon>Natronomonadaceae</taxon>
        <taxon>Halosegnis</taxon>
    </lineage>
</organism>
<keyword evidence="5" id="KW-1185">Reference proteome</keyword>
<dbReference type="PANTHER" id="PTHR42686:SF1">
    <property type="entry name" value="GH17980P-RELATED"/>
    <property type="match status" value="1"/>
</dbReference>
<accession>A0A5N5UAV1</accession>
<protein>
    <submittedName>
        <fullName evidence="2">Aldo/keto reductase</fullName>
    </submittedName>
</protein>
<dbReference type="RefSeq" id="WP_152133990.1">
    <property type="nucleotide sequence ID" value="NZ_QKKZ01000002.1"/>
</dbReference>
<evidence type="ECO:0000313" key="5">
    <source>
        <dbReference type="Proteomes" id="UP000326865"/>
    </source>
</evidence>
<sequence>MNRDASWAYRNEFHESFARTYFRRFGDGLVSSVGVGTYLGDATDERDDAYYTAIREALATGVNVIDTAINYRHQRSERVVGRAVADSDVAREAILLATKGGFVPFDGEHPDDPGAYVREEFPDYEFVRGNCLDPGFVGESLDRSLENLGVDSVDLYYLHNPEVQLEEHDSETVYDMIEAAFTRLEERAAAGDIDHYGVATWEGLRVPAPHESYLSLPEIVRRARAASNAAGTTSTHLRALQLPFNARMADAFTVESHAGPEGQQSALWFAHEAGLDVFASAPLLQGELATEGGLPDGVAERLDGETTAQKAINFARSAPGVTSALVGMGTVEHVAENVAAGEYSPLGADGFDAVFE</sequence>
<evidence type="ECO:0000259" key="1">
    <source>
        <dbReference type="Pfam" id="PF00248"/>
    </source>
</evidence>
<dbReference type="EMBL" id="QMDY01000002">
    <property type="protein sequence ID" value="KAB7519322.1"/>
    <property type="molecule type" value="Genomic_DNA"/>
</dbReference>
<dbReference type="Pfam" id="PF00248">
    <property type="entry name" value="Aldo_ket_red"/>
    <property type="match status" value="1"/>
</dbReference>
<dbReference type="PANTHER" id="PTHR42686">
    <property type="entry name" value="GH17980P-RELATED"/>
    <property type="match status" value="1"/>
</dbReference>
<dbReference type="Proteomes" id="UP000326207">
    <property type="component" value="Unassembled WGS sequence"/>
</dbReference>
<dbReference type="InterPro" id="IPR020471">
    <property type="entry name" value="AKR"/>
</dbReference>
<dbReference type="AlphaFoldDB" id="A0A5N5UAV1"/>
<gene>
    <name evidence="2" type="ORF">DM867_06680</name>
    <name evidence="3" type="ORF">DP108_04235</name>
</gene>
<dbReference type="EMBL" id="QKKZ01000002">
    <property type="protein sequence ID" value="KAB7514792.1"/>
    <property type="molecule type" value="Genomic_DNA"/>
</dbReference>
<dbReference type="Proteomes" id="UP000326865">
    <property type="component" value="Unassembled WGS sequence"/>
</dbReference>
<comment type="caution">
    <text evidence="2">The sequence shown here is derived from an EMBL/GenBank/DDBJ whole genome shotgun (WGS) entry which is preliminary data.</text>
</comment>
<dbReference type="InterPro" id="IPR036812">
    <property type="entry name" value="NAD(P)_OxRdtase_dom_sf"/>
</dbReference>
<evidence type="ECO:0000313" key="2">
    <source>
        <dbReference type="EMBL" id="KAB7514792.1"/>
    </source>
</evidence>
<name>A0A5N5UAV1_9EURY</name>